<reference evidence="2" key="1">
    <citation type="submission" date="2023-07" db="EMBL/GenBank/DDBJ databases">
        <authorList>
            <person name="Stuckert A."/>
        </authorList>
    </citation>
    <scope>NUCLEOTIDE SEQUENCE</scope>
</reference>
<gene>
    <name evidence="2" type="ORF">RIMI_LOCUS7992321</name>
</gene>
<accession>A0ABN9LGG2</accession>
<evidence type="ECO:0000256" key="1">
    <source>
        <dbReference type="SAM" id="MobiDB-lite"/>
    </source>
</evidence>
<keyword evidence="3" id="KW-1185">Reference proteome</keyword>
<name>A0ABN9LGG2_9NEOB</name>
<feature type="region of interest" description="Disordered" evidence="1">
    <location>
        <begin position="296"/>
        <end position="331"/>
    </location>
</feature>
<sequence>MYPTYLEAVNHEDEAMKTKSQSNNKYSEVTRAGKPEQRVHSLITRRHLSVWALSLSCTPSVSVIILYPECQCHYPVPQCQRHHPVPRVSVSLSCTPSVSVIILYPELSVSLSCTPSVSVIILYPECQCHYPVPQCQCHYPVPRLSVSLSCTPSVSVIILYPSVSVIILYPESQRHYPVPRVSASLSCTPSVSVIILYPESSLSCTPSVSVIILHPECQRHYPVPRVSASLSCTPSVSVIILYPECQRHYPAPRVSASLSCTPSVSVITLYPECQCHYPVPTVSVIILYPESPAAPSIVPPGADRPPPHPPSYATDRRHRAPGTARSCPAAGSAHLGGGDVVGDPLLHQVDIVPVLPQDIGLIDELAGVAAHPGDADQTERRHNFYNVLRFPKVRDPERLQHVGSTKKLNPRRR</sequence>
<evidence type="ECO:0000313" key="2">
    <source>
        <dbReference type="EMBL" id="CAJ0939337.1"/>
    </source>
</evidence>
<proteinExistence type="predicted"/>
<comment type="caution">
    <text evidence="2">The sequence shown here is derived from an EMBL/GenBank/DDBJ whole genome shotgun (WGS) entry which is preliminary data.</text>
</comment>
<dbReference type="Proteomes" id="UP001176940">
    <property type="component" value="Unassembled WGS sequence"/>
</dbReference>
<evidence type="ECO:0000313" key="3">
    <source>
        <dbReference type="Proteomes" id="UP001176940"/>
    </source>
</evidence>
<organism evidence="2 3">
    <name type="scientific">Ranitomeya imitator</name>
    <name type="common">mimic poison frog</name>
    <dbReference type="NCBI Taxonomy" id="111125"/>
    <lineage>
        <taxon>Eukaryota</taxon>
        <taxon>Metazoa</taxon>
        <taxon>Chordata</taxon>
        <taxon>Craniata</taxon>
        <taxon>Vertebrata</taxon>
        <taxon>Euteleostomi</taxon>
        <taxon>Amphibia</taxon>
        <taxon>Batrachia</taxon>
        <taxon>Anura</taxon>
        <taxon>Neobatrachia</taxon>
        <taxon>Hyloidea</taxon>
        <taxon>Dendrobatidae</taxon>
        <taxon>Dendrobatinae</taxon>
        <taxon>Ranitomeya</taxon>
    </lineage>
</organism>
<protein>
    <submittedName>
        <fullName evidence="2">Uncharacterized protein</fullName>
    </submittedName>
</protein>
<dbReference type="EMBL" id="CAUEEQ010015529">
    <property type="protein sequence ID" value="CAJ0939337.1"/>
    <property type="molecule type" value="Genomic_DNA"/>
</dbReference>